<dbReference type="Pfam" id="PF18967">
    <property type="entry name" value="PycTM"/>
    <property type="match status" value="1"/>
</dbReference>
<reference evidence="10" key="1">
    <citation type="journal article" date="2022" name="Front. Microbiol.">
        <title>Mirubactin C rescues the lethal effect of cell wall biosynthesis mutations in Bacillus subtilis.</title>
        <authorList>
            <person name="Kepplinger B."/>
            <person name="Wen X."/>
            <person name="Tyler A.R."/>
            <person name="Kim B.Y."/>
            <person name="Brown J."/>
            <person name="Banks P."/>
            <person name="Dashti Y."/>
            <person name="Mackenzie E.S."/>
            <person name="Wills C."/>
            <person name="Kawai Y."/>
            <person name="Waldron K.J."/>
            <person name="Allenby N.E.E."/>
            <person name="Wu L.J."/>
            <person name="Hall M.J."/>
            <person name="Errington J."/>
        </authorList>
    </citation>
    <scope>NUCLEOTIDE SEQUENCE</scope>
    <source>
        <strain evidence="10">MDA8-470</strain>
    </source>
</reference>
<evidence type="ECO:0000256" key="6">
    <source>
        <dbReference type="ARBA" id="ARBA00023118"/>
    </source>
</evidence>
<feature type="transmembrane region" description="Helical" evidence="8">
    <location>
        <begin position="137"/>
        <end position="159"/>
    </location>
</feature>
<evidence type="ECO:0000256" key="4">
    <source>
        <dbReference type="ARBA" id="ARBA00022741"/>
    </source>
</evidence>
<organism evidence="10 11">
    <name type="scientific">Streptomyces drozdowiczii</name>
    <dbReference type="NCBI Taxonomy" id="202862"/>
    <lineage>
        <taxon>Bacteria</taxon>
        <taxon>Bacillati</taxon>
        <taxon>Actinomycetota</taxon>
        <taxon>Actinomycetes</taxon>
        <taxon>Kitasatosporales</taxon>
        <taxon>Streptomycetaceae</taxon>
        <taxon>Streptomyces</taxon>
    </lineage>
</organism>
<comment type="subcellular location">
    <subcellularLocation>
        <location evidence="1">Cell membrane</location>
    </subcellularLocation>
</comment>
<keyword evidence="2" id="KW-1003">Cell membrane</keyword>
<dbReference type="Proteomes" id="UP001164963">
    <property type="component" value="Chromosome"/>
</dbReference>
<dbReference type="InterPro" id="IPR043760">
    <property type="entry name" value="PycTM_dom"/>
</dbReference>
<feature type="domain" description="Pycsar effector protein" evidence="9">
    <location>
        <begin position="18"/>
        <end position="155"/>
    </location>
</feature>
<sequence length="160" mass="16607">MGVAHDHHPLTITGDRNLDAACATVTGEIARTDSKASLLLAFDGAVLAGLASVADKDLPVFTKAVGALAVLTLAAAAVLLLLVVRPCLTVPGRPAPGTFPQWAHLEENELQEAMDQDHRPARIKALSTLAVRKFRRLALAVDVILAALALLTAAAIGALV</sequence>
<evidence type="ECO:0000256" key="2">
    <source>
        <dbReference type="ARBA" id="ARBA00022475"/>
    </source>
</evidence>
<evidence type="ECO:0000256" key="7">
    <source>
        <dbReference type="ARBA" id="ARBA00023136"/>
    </source>
</evidence>
<evidence type="ECO:0000313" key="10">
    <source>
        <dbReference type="EMBL" id="UZK58308.1"/>
    </source>
</evidence>
<proteinExistence type="predicted"/>
<keyword evidence="3 8" id="KW-0812">Transmembrane</keyword>
<keyword evidence="4" id="KW-0547">Nucleotide-binding</keyword>
<name>A0ABY6Q1I2_9ACTN</name>
<evidence type="ECO:0000259" key="9">
    <source>
        <dbReference type="Pfam" id="PF18967"/>
    </source>
</evidence>
<gene>
    <name evidence="10" type="ORF">NEH16_33300</name>
</gene>
<dbReference type="RefSeq" id="WP_265546942.1">
    <property type="nucleotide sequence ID" value="NZ_CP098740.1"/>
</dbReference>
<evidence type="ECO:0000256" key="8">
    <source>
        <dbReference type="SAM" id="Phobius"/>
    </source>
</evidence>
<keyword evidence="11" id="KW-1185">Reference proteome</keyword>
<accession>A0ABY6Q1I2</accession>
<evidence type="ECO:0000256" key="5">
    <source>
        <dbReference type="ARBA" id="ARBA00022989"/>
    </source>
</evidence>
<evidence type="ECO:0000256" key="1">
    <source>
        <dbReference type="ARBA" id="ARBA00004236"/>
    </source>
</evidence>
<keyword evidence="6" id="KW-0051">Antiviral defense</keyword>
<protein>
    <submittedName>
        <fullName evidence="10">DUF5706 domain-containing protein</fullName>
    </submittedName>
</protein>
<dbReference type="EMBL" id="CP098740">
    <property type="protein sequence ID" value="UZK58308.1"/>
    <property type="molecule type" value="Genomic_DNA"/>
</dbReference>
<keyword evidence="5 8" id="KW-1133">Transmembrane helix</keyword>
<evidence type="ECO:0000256" key="3">
    <source>
        <dbReference type="ARBA" id="ARBA00022692"/>
    </source>
</evidence>
<evidence type="ECO:0000313" key="11">
    <source>
        <dbReference type="Proteomes" id="UP001164963"/>
    </source>
</evidence>
<keyword evidence="7 8" id="KW-0472">Membrane</keyword>
<feature type="transmembrane region" description="Helical" evidence="8">
    <location>
        <begin position="60"/>
        <end position="84"/>
    </location>
</feature>